<dbReference type="CDD" id="cd06071">
    <property type="entry name" value="Beach"/>
    <property type="match status" value="1"/>
</dbReference>
<dbReference type="InterPro" id="IPR036372">
    <property type="entry name" value="BEACH_dom_sf"/>
</dbReference>
<dbReference type="Pfam" id="PF02138">
    <property type="entry name" value="Beach"/>
    <property type="match status" value="1"/>
</dbReference>
<dbReference type="PROSITE" id="PS50197">
    <property type="entry name" value="BEACH"/>
    <property type="match status" value="1"/>
</dbReference>
<keyword evidence="7" id="KW-1185">Reference proteome</keyword>
<protein>
    <recommendedName>
        <fullName evidence="8">FAN</fullName>
    </recommendedName>
</protein>
<evidence type="ECO:0000313" key="7">
    <source>
        <dbReference type="Proteomes" id="UP000663879"/>
    </source>
</evidence>
<dbReference type="InterPro" id="IPR011993">
    <property type="entry name" value="PH-like_dom_sf"/>
</dbReference>
<dbReference type="SUPFAM" id="SSF50978">
    <property type="entry name" value="WD40 repeat-like"/>
    <property type="match status" value="1"/>
</dbReference>
<dbReference type="InterPro" id="IPR036322">
    <property type="entry name" value="WD40_repeat_dom_sf"/>
</dbReference>
<comment type="caution">
    <text evidence="6">The sequence shown here is derived from an EMBL/GenBank/DDBJ whole genome shotgun (WGS) entry which is preliminary data.</text>
</comment>
<dbReference type="InterPro" id="IPR023362">
    <property type="entry name" value="PH-BEACH_dom"/>
</dbReference>
<evidence type="ECO:0000259" key="4">
    <source>
        <dbReference type="PROSITE" id="PS50197"/>
    </source>
</evidence>
<dbReference type="Pfam" id="PF25400">
    <property type="entry name" value="PH_FAN"/>
    <property type="match status" value="1"/>
</dbReference>
<sequence>MMIFKSLIRNFKTYSFNSNFKKRSQYSTPKEIGLTFGKFVLIAEVGIFIGSYLVWKRMNDSQDFRHYMSRKFPSILEGFYQIGEQLVLLEPGEIYFEDYLVYYFELNSPFGEQRQKKIHKGNLKICSKSFVFDPLNISYPLIKFSYKSIEKIQVFNEDNDLENDSIYSPTSSKLDTTLKQKCFAISAKQTVCCKANNKIGPYTIQKREKSNDLHYFQFIFTNCSDSLDLLLQLHRASTLNYEQEDLMLQLILNSRLSRDKFKLELHQMEDATKEHIQLECSVNKINPLVTNPGKLILTNMCIYYKPFNNLSDSSSLLQETNLFKIKLKQIKYVIERRYHLKKVGLEIQFLDFNDLDSEQNYSKRLPYLYVTFYDEKQRNLFYNKLVMEQRDKLVNFEEFSQENMLQKWRYSAISNYEYLMYLNNISDRSFNDLTQYPIFPWVLNDYTSQVLDLSDPTVYRDLSKPIGALNPDRLSRLKQRSQEVQAETSTPSFLYGSHYSTPAFVLFYLVRQQPEWQLCLQNGKFDHPNRLFYSIADTWRNCLNIDSDVKELIPEFYDTTSQPTFLRNHLELDLGVRQDGIRVNHVVLPKWANNSPREFIQKMRDALESSYVSENLHKWIDLIWGYKQNGIEAHKADNLFYYICYEGAVDLDAISDYSERKSLEIQIQEFGQIPTQLFQKAHLPKSKQLTNEMDITVNDLDINIEKTENKISTSQVMSPIASTKINPFKICPLNFKILDVKLTSKVHKSQINELIFVDYQQDKLPLICSVSSDNWIKIFSLEDRSIFRSHNESNFSISSVDYLQTGSDSSSSYKSLLLFLSCWDNSVYVYDMNYNRCVYSLEDAHDDAISRIRLVQTSSSNIYILTSSWDSLIKIWRLNENFTNSIKLQFVSELSHDSSIVTFDINDSYLASVCDDGSLHLYKINTIQDTSSKNDSDYLTKVKLDNELDKDNLFSLLYLINPKSEDFEKITDCKMYKSNIDSIDTIAFCTSIGYVKIYNIKTNTEIFSLKITQGSRLNKLLYYHDYIITCDTNGFVYFVDLQSQAMENAQEIQTLRQRSNSMTSNTTSFLAKTLKISDSSLDSIEIYKDSIICVSDADGNIHVLSLLDI</sequence>
<name>A0A813ZRQ6_9BILA</name>
<keyword evidence="3" id="KW-1133">Transmembrane helix</keyword>
<reference evidence="6" key="1">
    <citation type="submission" date="2021-02" db="EMBL/GenBank/DDBJ databases">
        <authorList>
            <person name="Nowell W R."/>
        </authorList>
    </citation>
    <scope>NUCLEOTIDE SEQUENCE</scope>
    <source>
        <strain evidence="6">Ploen Becks lab</strain>
    </source>
</reference>
<dbReference type="InterPro" id="IPR000409">
    <property type="entry name" value="BEACH_dom"/>
</dbReference>
<keyword evidence="3" id="KW-0812">Transmembrane</keyword>
<keyword evidence="1" id="KW-0853">WD repeat</keyword>
<evidence type="ECO:0000256" key="3">
    <source>
        <dbReference type="SAM" id="Phobius"/>
    </source>
</evidence>
<dbReference type="InterPro" id="IPR015943">
    <property type="entry name" value="WD40/YVTN_repeat-like_dom_sf"/>
</dbReference>
<dbReference type="InterPro" id="IPR057496">
    <property type="entry name" value="FAN-like_PH"/>
</dbReference>
<evidence type="ECO:0000256" key="2">
    <source>
        <dbReference type="ARBA" id="ARBA00022737"/>
    </source>
</evidence>
<dbReference type="SUPFAM" id="SSF50729">
    <property type="entry name" value="PH domain-like"/>
    <property type="match status" value="1"/>
</dbReference>
<dbReference type="Gene3D" id="1.10.1540.10">
    <property type="entry name" value="BEACH domain"/>
    <property type="match status" value="1"/>
</dbReference>
<dbReference type="FunFam" id="1.10.1540.10:FF:000001">
    <property type="entry name" value="neurobeachin isoform X1"/>
    <property type="match status" value="1"/>
</dbReference>
<gene>
    <name evidence="6" type="ORF">OXX778_LOCUS11520</name>
</gene>
<dbReference type="InterPro" id="IPR050865">
    <property type="entry name" value="BEACH_Domain"/>
</dbReference>
<keyword evidence="2" id="KW-0677">Repeat</keyword>
<dbReference type="Gene3D" id="2.30.29.30">
    <property type="entry name" value="Pleckstrin-homology domain (PH domain)/Phosphotyrosine-binding domain (PTB)"/>
    <property type="match status" value="1"/>
</dbReference>
<evidence type="ECO:0008006" key="8">
    <source>
        <dbReference type="Google" id="ProtNLM"/>
    </source>
</evidence>
<dbReference type="AlphaFoldDB" id="A0A813ZRQ6"/>
<dbReference type="OrthoDB" id="26681at2759"/>
<dbReference type="PROSITE" id="PS51783">
    <property type="entry name" value="PH_BEACH"/>
    <property type="match status" value="1"/>
</dbReference>
<dbReference type="SMART" id="SM00320">
    <property type="entry name" value="WD40"/>
    <property type="match status" value="5"/>
</dbReference>
<feature type="transmembrane region" description="Helical" evidence="3">
    <location>
        <begin position="32"/>
        <end position="55"/>
    </location>
</feature>
<feature type="domain" description="BEACH" evidence="4">
    <location>
        <begin position="393"/>
        <end position="685"/>
    </location>
</feature>
<dbReference type="Proteomes" id="UP000663879">
    <property type="component" value="Unassembled WGS sequence"/>
</dbReference>
<keyword evidence="3" id="KW-0472">Membrane</keyword>
<organism evidence="6 7">
    <name type="scientific">Brachionus calyciflorus</name>
    <dbReference type="NCBI Taxonomy" id="104777"/>
    <lineage>
        <taxon>Eukaryota</taxon>
        <taxon>Metazoa</taxon>
        <taxon>Spiralia</taxon>
        <taxon>Gnathifera</taxon>
        <taxon>Rotifera</taxon>
        <taxon>Eurotatoria</taxon>
        <taxon>Monogononta</taxon>
        <taxon>Pseudotrocha</taxon>
        <taxon>Ploima</taxon>
        <taxon>Brachionidae</taxon>
        <taxon>Brachionus</taxon>
    </lineage>
</organism>
<evidence type="ECO:0000259" key="5">
    <source>
        <dbReference type="PROSITE" id="PS51783"/>
    </source>
</evidence>
<dbReference type="InterPro" id="IPR001680">
    <property type="entry name" value="WD40_rpt"/>
</dbReference>
<dbReference type="Gene3D" id="2.130.10.10">
    <property type="entry name" value="YVTN repeat-like/Quinoprotein amine dehydrogenase"/>
    <property type="match status" value="2"/>
</dbReference>
<dbReference type="EMBL" id="CAJNOC010001961">
    <property type="protein sequence ID" value="CAF0903476.1"/>
    <property type="molecule type" value="Genomic_DNA"/>
</dbReference>
<evidence type="ECO:0000313" key="6">
    <source>
        <dbReference type="EMBL" id="CAF0903476.1"/>
    </source>
</evidence>
<evidence type="ECO:0000256" key="1">
    <source>
        <dbReference type="ARBA" id="ARBA00022574"/>
    </source>
</evidence>
<dbReference type="SMART" id="SM01026">
    <property type="entry name" value="Beach"/>
    <property type="match status" value="1"/>
</dbReference>
<dbReference type="PANTHER" id="PTHR13743">
    <property type="entry name" value="BEIGE/BEACH-RELATED"/>
    <property type="match status" value="1"/>
</dbReference>
<accession>A0A813ZRQ6</accession>
<dbReference type="PANTHER" id="PTHR13743:SF123">
    <property type="entry name" value="PROTEIN FAN"/>
    <property type="match status" value="1"/>
</dbReference>
<dbReference type="SUPFAM" id="SSF81837">
    <property type="entry name" value="BEACH domain"/>
    <property type="match status" value="1"/>
</dbReference>
<proteinExistence type="predicted"/>
<feature type="domain" description="BEACH-type PH" evidence="5">
    <location>
        <begin position="271"/>
        <end position="386"/>
    </location>
</feature>